<dbReference type="GO" id="GO:0045893">
    <property type="term" value="P:positive regulation of DNA-templated transcription"/>
    <property type="evidence" value="ECO:0007669"/>
    <property type="project" value="TreeGrafter"/>
</dbReference>
<dbReference type="PANTHER" id="PTHR13373:SF21">
    <property type="entry name" value="NUCLEAR PORE COMPLEX PROTEIN NUP85"/>
    <property type="match status" value="1"/>
</dbReference>
<keyword evidence="10" id="KW-0175">Coiled coil</keyword>
<protein>
    <recommendedName>
        <fullName evidence="9">Nuclear pore complex protein Nup85</fullName>
    </recommendedName>
</protein>
<keyword evidence="4 9" id="KW-0509">mRNA transport</keyword>
<dbReference type="PANTHER" id="PTHR13373">
    <property type="entry name" value="FROUNT PROTEIN-RELATED"/>
    <property type="match status" value="1"/>
</dbReference>
<evidence type="ECO:0000256" key="7">
    <source>
        <dbReference type="ARBA" id="ARBA00023132"/>
    </source>
</evidence>
<dbReference type="GO" id="GO:0031965">
    <property type="term" value="C:nuclear membrane"/>
    <property type="evidence" value="ECO:0007669"/>
    <property type="project" value="UniProtKB-UniRule"/>
</dbReference>
<dbReference type="GO" id="GO:0031080">
    <property type="term" value="C:nuclear pore outer ring"/>
    <property type="evidence" value="ECO:0007669"/>
    <property type="project" value="TreeGrafter"/>
</dbReference>
<evidence type="ECO:0000256" key="9">
    <source>
        <dbReference type="RuleBase" id="RU365073"/>
    </source>
</evidence>
<evidence type="ECO:0000256" key="10">
    <source>
        <dbReference type="SAM" id="Coils"/>
    </source>
</evidence>
<keyword evidence="9" id="KW-0472">Membrane</keyword>
<evidence type="ECO:0000256" key="6">
    <source>
        <dbReference type="ARBA" id="ARBA00023010"/>
    </source>
</evidence>
<evidence type="ECO:0000313" key="11">
    <source>
        <dbReference type="EMBL" id="CAE0410011.1"/>
    </source>
</evidence>
<reference evidence="11" key="1">
    <citation type="submission" date="2021-01" db="EMBL/GenBank/DDBJ databases">
        <authorList>
            <person name="Corre E."/>
            <person name="Pelletier E."/>
            <person name="Niang G."/>
            <person name="Scheremetjew M."/>
            <person name="Finn R."/>
            <person name="Kale V."/>
            <person name="Holt S."/>
            <person name="Cochrane G."/>
            <person name="Meng A."/>
            <person name="Brown T."/>
            <person name="Cohen L."/>
        </authorList>
    </citation>
    <scope>NUCLEOTIDE SEQUENCE</scope>
    <source>
        <strain evidence="11">CCMP127</strain>
    </source>
</reference>
<dbReference type="GO" id="GO:0006606">
    <property type="term" value="P:protein import into nucleus"/>
    <property type="evidence" value="ECO:0007669"/>
    <property type="project" value="TreeGrafter"/>
</dbReference>
<keyword evidence="8 9" id="KW-0539">Nucleus</keyword>
<organism evidence="11">
    <name type="scientific">Amphora coffeiformis</name>
    <dbReference type="NCBI Taxonomy" id="265554"/>
    <lineage>
        <taxon>Eukaryota</taxon>
        <taxon>Sar</taxon>
        <taxon>Stramenopiles</taxon>
        <taxon>Ochrophyta</taxon>
        <taxon>Bacillariophyta</taxon>
        <taxon>Bacillariophyceae</taxon>
        <taxon>Bacillariophycidae</taxon>
        <taxon>Thalassiophysales</taxon>
        <taxon>Catenulaceae</taxon>
        <taxon>Amphora</taxon>
    </lineage>
</organism>
<keyword evidence="5 9" id="KW-0653">Protein transport</keyword>
<dbReference type="AlphaFoldDB" id="A0A7S3P7Y7"/>
<evidence type="ECO:0000256" key="2">
    <source>
        <dbReference type="ARBA" id="ARBA00005573"/>
    </source>
</evidence>
<comment type="subunit">
    <text evidence="9">Component of the nuclear pore complex (NPC).</text>
</comment>
<dbReference type="InterPro" id="IPR011502">
    <property type="entry name" value="Nucleoporin_Nup85"/>
</dbReference>
<dbReference type="EMBL" id="HBIM01008935">
    <property type="protein sequence ID" value="CAE0410011.1"/>
    <property type="molecule type" value="Transcribed_RNA"/>
</dbReference>
<evidence type="ECO:0000256" key="3">
    <source>
        <dbReference type="ARBA" id="ARBA00022448"/>
    </source>
</evidence>
<evidence type="ECO:0000256" key="4">
    <source>
        <dbReference type="ARBA" id="ARBA00022816"/>
    </source>
</evidence>
<comment type="subcellular location">
    <subcellularLocation>
        <location evidence="1 9">Nucleus</location>
        <location evidence="1 9">Nuclear pore complex</location>
    </subcellularLocation>
</comment>
<dbReference type="GO" id="GO:0006406">
    <property type="term" value="P:mRNA export from nucleus"/>
    <property type="evidence" value="ECO:0007669"/>
    <property type="project" value="TreeGrafter"/>
</dbReference>
<evidence type="ECO:0000256" key="1">
    <source>
        <dbReference type="ARBA" id="ARBA00004567"/>
    </source>
</evidence>
<name>A0A7S3P7Y7_9STRA</name>
<keyword evidence="7 9" id="KW-0906">Nuclear pore complex</keyword>
<accession>A0A7S3P7Y7</accession>
<evidence type="ECO:0000256" key="5">
    <source>
        <dbReference type="ARBA" id="ARBA00022927"/>
    </source>
</evidence>
<sequence>MTEEATSRPNPVVWDPTCPARVLMLSDRSVAIASPKKQQQPINFLWSHTGASSCNKHEISALIKIIQANEFYQERLDREATPSAPSKIFSRQCREALRDCLLRWMEEVQQDAEKTEQEKELHEQSMENLELLRITYCAMMLSDVFLPLLPTTSLTTDYREDPFGMPGAASANFIRYLRSCHMEDAELMDEGIVQMLDSTHPDQHGDGSLYWRYVETLVLRGLLEEAWKMLERHSQFQTAVAFTQSTLNNDPGFVESMEIVHDDFLIIREVLLRAPLPGGRNDINDDTLGASQMEDDEMSTEYYLNGLDVGPSDYNFWQTDTSVGDEMGDYPWVFSPEPAIRKHEKWQNFVKRQVRPNLRVTRRIPELEIILAILCGDFSQVRFVAWPEKLCADILYSRPQIRPRDVNKLTSSVMKEFNAHEEPFADAIVNIMKGNAGMAISTFYTLGAGSGAALPTTLLSVLYDMFLKASIVQPEAATHKTEFLTEAAFAIVSSLASKDSDVGIELATRLLMPYTLQEDVSSEVTAYLTEILEHYNPNSDASAKNILNRCETLMLRTKNRRVVECCASIVLCRYRFHCNQNQPGLAVAWLFRGIRMETMMVDKVEDGSCYKKLAGLCYSTAGDVLKAMNNAEKLDGDVSLTEQQMASEIERADLSSSDGNIKIRELVPVISFMQAHAMFEATMIGDRITLAKCIVTCVSKGSHEKSGLPSTFMPLSLLAVVLEIACKLILNDFEAAERAGGTPITSLFDRQSMSALMESLSLLESYSDLSMGVSKTKEILLRGLAQAIIAENAMKRVIRDNRGGFKSPGSANLNAIYTMSLSKHTQNTQEAVIQKMLDF</sequence>
<dbReference type="Pfam" id="PF07575">
    <property type="entry name" value="Nucleopor_Nup85"/>
    <property type="match status" value="2"/>
</dbReference>
<proteinExistence type="inferred from homology"/>
<dbReference type="GO" id="GO:0017056">
    <property type="term" value="F:structural constituent of nuclear pore"/>
    <property type="evidence" value="ECO:0007669"/>
    <property type="project" value="TreeGrafter"/>
</dbReference>
<comment type="similarity">
    <text evidence="2 9">Belongs to the nucleoporin Nup85 family.</text>
</comment>
<gene>
    <name evidence="11" type="ORF">ACOF00016_LOCUS7570</name>
</gene>
<feature type="coiled-coil region" evidence="10">
    <location>
        <begin position="105"/>
        <end position="132"/>
    </location>
</feature>
<evidence type="ECO:0000256" key="8">
    <source>
        <dbReference type="ARBA" id="ARBA00023242"/>
    </source>
</evidence>
<comment type="function">
    <text evidence="9">Functions as a component of the nuclear pore complex (NPC).</text>
</comment>
<keyword evidence="3 9" id="KW-0813">Transport</keyword>
<keyword evidence="6 9" id="KW-0811">Translocation</keyword>